<organism evidence="7 8">
    <name type="scientific">Adiantum capillus-veneris</name>
    <name type="common">Maidenhair fern</name>
    <dbReference type="NCBI Taxonomy" id="13818"/>
    <lineage>
        <taxon>Eukaryota</taxon>
        <taxon>Viridiplantae</taxon>
        <taxon>Streptophyta</taxon>
        <taxon>Embryophyta</taxon>
        <taxon>Tracheophyta</taxon>
        <taxon>Polypodiopsida</taxon>
        <taxon>Polypodiidae</taxon>
        <taxon>Polypodiales</taxon>
        <taxon>Pteridineae</taxon>
        <taxon>Pteridaceae</taxon>
        <taxon>Vittarioideae</taxon>
        <taxon>Adiantum</taxon>
    </lineage>
</organism>
<keyword evidence="8" id="KW-1185">Reference proteome</keyword>
<evidence type="ECO:0000313" key="7">
    <source>
        <dbReference type="EMBL" id="KAI5072103.1"/>
    </source>
</evidence>
<keyword evidence="3" id="KW-0238">DNA-binding</keyword>
<keyword evidence="5" id="KW-0539">Nucleus</keyword>
<sequence length="333" mass="36021">MGRRKLCPETLRESGTRRKETFTKRTRGLFKKAHELAAMCGCAVYVAVGGEDGRLFHLHRLRNPHLDQLAIGSSGRALLDLQPSPMQANRQVSAVTAMQAGRWGCDDDIDAGVDVSMEIASEKGGHGVQVVSPLRMALSASPSPCVNNSTSPTPCINTKLWFYNHTTEKMEYSGIDSALPIDPSSACFPGSPCVDCLTGRSQFVGRIDSTPSTENIAVATPTYDIDYTVYDVAANHAIKPSPEFACYAPYEERLNSMSGPISSAESSPGIGNLDTMPIGNGGDDVQSGYVVESKTLPKVEPLDELDFLFPSIDSNPLVGFDPINWFDHPDFKV</sequence>
<evidence type="ECO:0000256" key="4">
    <source>
        <dbReference type="ARBA" id="ARBA00023163"/>
    </source>
</evidence>
<evidence type="ECO:0000259" key="6">
    <source>
        <dbReference type="PROSITE" id="PS50066"/>
    </source>
</evidence>
<dbReference type="InterPro" id="IPR002100">
    <property type="entry name" value="TF_MADSbox"/>
</dbReference>
<evidence type="ECO:0000313" key="8">
    <source>
        <dbReference type="Proteomes" id="UP000886520"/>
    </source>
</evidence>
<feature type="domain" description="MADS-box" evidence="6">
    <location>
        <begin position="1"/>
        <end position="62"/>
    </location>
</feature>
<dbReference type="OrthoDB" id="1896642at2759"/>
<comment type="subcellular location">
    <subcellularLocation>
        <location evidence="1">Nucleus</location>
    </subcellularLocation>
</comment>
<dbReference type="InterPro" id="IPR036879">
    <property type="entry name" value="TF_MADSbox_sf"/>
</dbReference>
<dbReference type="Proteomes" id="UP000886520">
    <property type="component" value="Chromosome 12"/>
</dbReference>
<protein>
    <recommendedName>
        <fullName evidence="6">MADS-box domain-containing protein</fullName>
    </recommendedName>
</protein>
<comment type="caution">
    <text evidence="7">The sequence shown here is derived from an EMBL/GenBank/DDBJ whole genome shotgun (WGS) entry which is preliminary data.</text>
</comment>
<evidence type="ECO:0000256" key="3">
    <source>
        <dbReference type="ARBA" id="ARBA00023125"/>
    </source>
</evidence>
<dbReference type="EMBL" id="JABFUD020000012">
    <property type="protein sequence ID" value="KAI5072103.1"/>
    <property type="molecule type" value="Genomic_DNA"/>
</dbReference>
<evidence type="ECO:0000256" key="1">
    <source>
        <dbReference type="ARBA" id="ARBA00004123"/>
    </source>
</evidence>
<dbReference type="Pfam" id="PF00319">
    <property type="entry name" value="SRF-TF"/>
    <property type="match status" value="1"/>
</dbReference>
<keyword evidence="2" id="KW-0805">Transcription regulation</keyword>
<dbReference type="SMART" id="SM00432">
    <property type="entry name" value="MADS"/>
    <property type="match status" value="1"/>
</dbReference>
<accession>A0A9D4UQ95</accession>
<dbReference type="Gene3D" id="3.40.1810.10">
    <property type="entry name" value="Transcription factor, MADS-box"/>
    <property type="match status" value="1"/>
</dbReference>
<dbReference type="GO" id="GO:0003677">
    <property type="term" value="F:DNA binding"/>
    <property type="evidence" value="ECO:0007669"/>
    <property type="project" value="UniProtKB-KW"/>
</dbReference>
<evidence type="ECO:0000256" key="2">
    <source>
        <dbReference type="ARBA" id="ARBA00023015"/>
    </source>
</evidence>
<dbReference type="AlphaFoldDB" id="A0A9D4UQ95"/>
<dbReference type="CDD" id="cd00120">
    <property type="entry name" value="MADS"/>
    <property type="match status" value="1"/>
</dbReference>
<name>A0A9D4UQ95_ADICA</name>
<proteinExistence type="predicted"/>
<dbReference type="SUPFAM" id="SSF55455">
    <property type="entry name" value="SRF-like"/>
    <property type="match status" value="1"/>
</dbReference>
<dbReference type="PROSITE" id="PS50066">
    <property type="entry name" value="MADS_BOX_2"/>
    <property type="match status" value="1"/>
</dbReference>
<reference evidence="7" key="1">
    <citation type="submission" date="2021-01" db="EMBL/GenBank/DDBJ databases">
        <title>Adiantum capillus-veneris genome.</title>
        <authorList>
            <person name="Fang Y."/>
            <person name="Liao Q."/>
        </authorList>
    </citation>
    <scope>NUCLEOTIDE SEQUENCE</scope>
    <source>
        <strain evidence="7">H3</strain>
        <tissue evidence="7">Leaf</tissue>
    </source>
</reference>
<dbReference type="PRINTS" id="PR00404">
    <property type="entry name" value="MADSDOMAIN"/>
</dbReference>
<keyword evidence="4" id="KW-0804">Transcription</keyword>
<dbReference type="GO" id="GO:0005634">
    <property type="term" value="C:nucleus"/>
    <property type="evidence" value="ECO:0007669"/>
    <property type="project" value="UniProtKB-SubCell"/>
</dbReference>
<dbReference type="GO" id="GO:0046983">
    <property type="term" value="F:protein dimerization activity"/>
    <property type="evidence" value="ECO:0007669"/>
    <property type="project" value="InterPro"/>
</dbReference>
<gene>
    <name evidence="7" type="ORF">GOP47_0012209</name>
</gene>
<evidence type="ECO:0000256" key="5">
    <source>
        <dbReference type="ARBA" id="ARBA00023242"/>
    </source>
</evidence>